<dbReference type="AlphaFoldDB" id="A0A1Q8ZQY2"/>
<keyword evidence="4" id="KW-0732">Signal</keyword>
<keyword evidence="3" id="KW-0326">Glycosidase</keyword>
<keyword evidence="6" id="KW-1185">Reference proteome</keyword>
<dbReference type="InterPro" id="IPR002053">
    <property type="entry name" value="Glyco_hydro_25"/>
</dbReference>
<accession>A0A1Q8ZQY2</accession>
<dbReference type="OrthoDB" id="9798192at2"/>
<dbReference type="PANTHER" id="PTHR34135">
    <property type="entry name" value="LYSOZYME"/>
    <property type="match status" value="1"/>
</dbReference>
<dbReference type="Pfam" id="PF01183">
    <property type="entry name" value="Glyco_hydro_25"/>
    <property type="match status" value="1"/>
</dbReference>
<dbReference type="RefSeq" id="WP_075639994.1">
    <property type="nucleotide sequence ID" value="NZ_MKIM01000027.1"/>
</dbReference>
<dbReference type="PROSITE" id="PS51904">
    <property type="entry name" value="GLYCOSYL_HYDROL_F25_2"/>
    <property type="match status" value="1"/>
</dbReference>
<dbReference type="STRING" id="1867956.BJF95_08155"/>
<dbReference type="PANTHER" id="PTHR34135:SF2">
    <property type="entry name" value="LYSOZYME"/>
    <property type="match status" value="1"/>
</dbReference>
<evidence type="ECO:0000313" key="5">
    <source>
        <dbReference type="EMBL" id="OLP44483.1"/>
    </source>
</evidence>
<evidence type="ECO:0000256" key="1">
    <source>
        <dbReference type="ARBA" id="ARBA00010646"/>
    </source>
</evidence>
<dbReference type="PROSITE" id="PS51257">
    <property type="entry name" value="PROKAR_LIPOPROTEIN"/>
    <property type="match status" value="1"/>
</dbReference>
<evidence type="ECO:0000256" key="4">
    <source>
        <dbReference type="SAM" id="SignalP"/>
    </source>
</evidence>
<dbReference type="SUPFAM" id="SSF51445">
    <property type="entry name" value="(Trans)glycosidases"/>
    <property type="match status" value="1"/>
</dbReference>
<feature type="chain" id="PRO_5012548146" evidence="4">
    <location>
        <begin position="23"/>
        <end position="272"/>
    </location>
</feature>
<dbReference type="SMART" id="SM00641">
    <property type="entry name" value="Glyco_25"/>
    <property type="match status" value="1"/>
</dbReference>
<dbReference type="InterPro" id="IPR018077">
    <property type="entry name" value="Glyco_hydro_fam25_subgr"/>
</dbReference>
<dbReference type="GO" id="GO:0009253">
    <property type="term" value="P:peptidoglycan catabolic process"/>
    <property type="evidence" value="ECO:0007669"/>
    <property type="project" value="InterPro"/>
</dbReference>
<dbReference type="Proteomes" id="UP000186894">
    <property type="component" value="Unassembled WGS sequence"/>
</dbReference>
<dbReference type="Gene3D" id="3.20.20.80">
    <property type="entry name" value="Glycosidases"/>
    <property type="match status" value="1"/>
</dbReference>
<dbReference type="EMBL" id="MKIM01000027">
    <property type="protein sequence ID" value="OLP44483.1"/>
    <property type="molecule type" value="Genomic_DNA"/>
</dbReference>
<keyword evidence="2 5" id="KW-0378">Hydrolase</keyword>
<evidence type="ECO:0000256" key="3">
    <source>
        <dbReference type="ARBA" id="ARBA00023295"/>
    </source>
</evidence>
<proteinExistence type="inferred from homology"/>
<dbReference type="InterPro" id="IPR017853">
    <property type="entry name" value="GH"/>
</dbReference>
<feature type="signal peptide" evidence="4">
    <location>
        <begin position="1"/>
        <end position="22"/>
    </location>
</feature>
<dbReference type="CDD" id="cd06413">
    <property type="entry name" value="GH25_muramidase_1"/>
    <property type="match status" value="1"/>
</dbReference>
<reference evidence="5 6" key="1">
    <citation type="submission" date="2016-09" db="EMBL/GenBank/DDBJ databases">
        <title>Rhizobium oryziradicis sp. nov., isolated from the root of rice.</title>
        <authorList>
            <person name="Zhao J."/>
            <person name="Zhang X."/>
        </authorList>
    </citation>
    <scope>NUCLEOTIDE SEQUENCE [LARGE SCALE GENOMIC DNA]</scope>
    <source>
        <strain evidence="5 6">N19</strain>
    </source>
</reference>
<name>A0A1Q8ZQY2_9HYPH</name>
<evidence type="ECO:0000256" key="2">
    <source>
        <dbReference type="ARBA" id="ARBA00022801"/>
    </source>
</evidence>
<dbReference type="GO" id="GO:0016052">
    <property type="term" value="P:carbohydrate catabolic process"/>
    <property type="evidence" value="ECO:0007669"/>
    <property type="project" value="TreeGrafter"/>
</dbReference>
<dbReference type="GO" id="GO:0016998">
    <property type="term" value="P:cell wall macromolecule catabolic process"/>
    <property type="evidence" value="ECO:0007669"/>
    <property type="project" value="InterPro"/>
</dbReference>
<gene>
    <name evidence="5" type="ORF">BJF95_08155</name>
</gene>
<comment type="caution">
    <text evidence="5">The sequence shown here is derived from an EMBL/GenBank/DDBJ whole genome shotgun (WGS) entry which is preliminary data.</text>
</comment>
<organism evidence="5 6">
    <name type="scientific">Rhizobium oryziradicis</name>
    <dbReference type="NCBI Taxonomy" id="1867956"/>
    <lineage>
        <taxon>Bacteria</taxon>
        <taxon>Pseudomonadati</taxon>
        <taxon>Pseudomonadota</taxon>
        <taxon>Alphaproteobacteria</taxon>
        <taxon>Hyphomicrobiales</taxon>
        <taxon>Rhizobiaceae</taxon>
        <taxon>Rhizobium/Agrobacterium group</taxon>
        <taxon>Rhizobium</taxon>
    </lineage>
</organism>
<dbReference type="GO" id="GO:0003796">
    <property type="term" value="F:lysozyme activity"/>
    <property type="evidence" value="ECO:0007669"/>
    <property type="project" value="InterPro"/>
</dbReference>
<evidence type="ECO:0000313" key="6">
    <source>
        <dbReference type="Proteomes" id="UP000186894"/>
    </source>
</evidence>
<protein>
    <submittedName>
        <fullName evidence="5">Glycoside hydrolase</fullName>
    </submittedName>
</protein>
<comment type="similarity">
    <text evidence="1">Belongs to the glycosyl hydrolase 25 family.</text>
</comment>
<sequence length="272" mass="31310">MRSLILALMPLSLILASCTSTSYDLMETASIQPRFHDKDPQDFGIKSPHRHQVHGIDVSKWNGDINWTQVKQSGVAFVFIKATEGKDVVDPRFAEYWQEARAAGMPHAPYHFYYFCSTADDQANWFIANVPRDSMAMPPVIDVEWNHTSKTCTTRPPADVVRAQMKRFMDRLEAYYGKRPIIYTSVDFHRDNLEGAFKDYYFWVRAVAKHPSEIYTDRKWAFWQYTSTGVIPGIKGNTDINVFAGSKQYWNKWVAAVSAPPRQERQVQQAAN</sequence>